<evidence type="ECO:0000313" key="3">
    <source>
        <dbReference type="Proteomes" id="UP001291623"/>
    </source>
</evidence>
<proteinExistence type="predicted"/>
<gene>
    <name evidence="2" type="ORF">RND71_022402</name>
</gene>
<evidence type="ECO:0000313" key="2">
    <source>
        <dbReference type="EMBL" id="KAK4356792.1"/>
    </source>
</evidence>
<dbReference type="EMBL" id="JAVYJV010000012">
    <property type="protein sequence ID" value="KAK4356792.1"/>
    <property type="molecule type" value="Genomic_DNA"/>
</dbReference>
<dbReference type="Proteomes" id="UP001291623">
    <property type="component" value="Unassembled WGS sequence"/>
</dbReference>
<accession>A0AAE1RTM6</accession>
<name>A0AAE1RTM6_9SOLA</name>
<comment type="caution">
    <text evidence="2">The sequence shown here is derived from an EMBL/GenBank/DDBJ whole genome shotgun (WGS) entry which is preliminary data.</text>
</comment>
<evidence type="ECO:0000256" key="1">
    <source>
        <dbReference type="SAM" id="Coils"/>
    </source>
</evidence>
<feature type="coiled-coil region" evidence="1">
    <location>
        <begin position="52"/>
        <end position="138"/>
    </location>
</feature>
<organism evidence="2 3">
    <name type="scientific">Anisodus tanguticus</name>
    <dbReference type="NCBI Taxonomy" id="243964"/>
    <lineage>
        <taxon>Eukaryota</taxon>
        <taxon>Viridiplantae</taxon>
        <taxon>Streptophyta</taxon>
        <taxon>Embryophyta</taxon>
        <taxon>Tracheophyta</taxon>
        <taxon>Spermatophyta</taxon>
        <taxon>Magnoliopsida</taxon>
        <taxon>eudicotyledons</taxon>
        <taxon>Gunneridae</taxon>
        <taxon>Pentapetalae</taxon>
        <taxon>asterids</taxon>
        <taxon>lamiids</taxon>
        <taxon>Solanales</taxon>
        <taxon>Solanaceae</taxon>
        <taxon>Solanoideae</taxon>
        <taxon>Hyoscyameae</taxon>
        <taxon>Anisodus</taxon>
    </lineage>
</organism>
<protein>
    <submittedName>
        <fullName evidence="2">Uncharacterized protein</fullName>
    </submittedName>
</protein>
<reference evidence="2" key="1">
    <citation type="submission" date="2023-12" db="EMBL/GenBank/DDBJ databases">
        <title>Genome assembly of Anisodus tanguticus.</title>
        <authorList>
            <person name="Wang Y.-J."/>
        </authorList>
    </citation>
    <scope>NUCLEOTIDE SEQUENCE</scope>
    <source>
        <strain evidence="2">KB-2021</strain>
        <tissue evidence="2">Leaf</tissue>
    </source>
</reference>
<keyword evidence="1" id="KW-0175">Coiled coil</keyword>
<sequence>MQGHSRMLEQYAELEEKHMQLLIRHRKMQDGIEDVKKAAAKAGVRGAESKFINVLAAEISALKVEREKLQAQLRDTAEAVQAAGELLVRLKNAEEAIAAAEKRAIEAEQEVNTAYRQIDKLKKKHEKEINNLNQLLEESLLPNERSEFMHDNSKTTTYDAREMNNGGVQSCREEFDSFYNREEEDLAKLVEPSSWYVIVT</sequence>
<dbReference type="AlphaFoldDB" id="A0AAE1RTM6"/>
<keyword evidence="3" id="KW-1185">Reference proteome</keyword>